<dbReference type="InParanoid" id="A0A165HI04"/>
<organism evidence="2 3">
    <name type="scientific">Laetiporus sulphureus 93-53</name>
    <dbReference type="NCBI Taxonomy" id="1314785"/>
    <lineage>
        <taxon>Eukaryota</taxon>
        <taxon>Fungi</taxon>
        <taxon>Dikarya</taxon>
        <taxon>Basidiomycota</taxon>
        <taxon>Agaricomycotina</taxon>
        <taxon>Agaricomycetes</taxon>
        <taxon>Polyporales</taxon>
        <taxon>Laetiporus</taxon>
    </lineage>
</organism>
<dbReference type="EMBL" id="KV427606">
    <property type="protein sequence ID" value="KZT11756.1"/>
    <property type="molecule type" value="Genomic_DNA"/>
</dbReference>
<gene>
    <name evidence="2" type="ORF">LAESUDRAFT_710333</name>
</gene>
<protein>
    <recommendedName>
        <fullName evidence="1">Calcineurin-like phosphoesterase domain-containing protein</fullName>
    </recommendedName>
</protein>
<evidence type="ECO:0000313" key="3">
    <source>
        <dbReference type="Proteomes" id="UP000076871"/>
    </source>
</evidence>
<sequence length="557" mass="62344">MFHKPWYTESLAGDFCAPAITKEAYACKEKWFRVPCNINVQSGLISLRRTRWHDVPIVSELRILPENEAPPLSADWHKVSRTISSSGEKLTLAQMIMTGRQTDLITVLDVLLGDDQLWCGFEKLGTPVLEGGDHSARERLAHIPSTRETGPALLGVGRDTPLAPCSNSDDLVNMLLGRMLDAERQGLVVFTGDQLNGQCTSWNARFVLAEFAKVVTQRGIPWAAVFGNHDDEDGDSRDDQIKHMQGMPYSLVEAVPKTSATSYSRSSADVYMTYLLTLYFLNWLVLERVLQLVQIFVPTEYKWIHRVSFTSQAQGVVYISPYAQPSWDQIDWFLQESCEVLLLEDFFEYTDIAYSIDPIERTFTPDGGKDLGNIWERQAVDQVTLETRRLAKPNALVIYHIPTYAAAGTDSDTGKPLDVGQHDLEGQGSREKQAGFCHKGLLQAPESDHVAAGNAREAKVVTITENCRRVKGMWMCFGGGGQVPSLNLAENFQCPHLSFCRSYSGYGRMGFNCRFRLFNVSDYGETIRTYKHTENDEIVDEMVLAGRGAPPPFGGFL</sequence>
<dbReference type="SUPFAM" id="SSF56300">
    <property type="entry name" value="Metallo-dependent phosphatases"/>
    <property type="match status" value="2"/>
</dbReference>
<accession>A0A165HI04</accession>
<dbReference type="Pfam" id="PF00149">
    <property type="entry name" value="Metallophos"/>
    <property type="match status" value="1"/>
</dbReference>
<dbReference type="AlphaFoldDB" id="A0A165HI04"/>
<dbReference type="Gene3D" id="3.60.21.10">
    <property type="match status" value="1"/>
</dbReference>
<dbReference type="InterPro" id="IPR029052">
    <property type="entry name" value="Metallo-depent_PP-like"/>
</dbReference>
<dbReference type="PANTHER" id="PTHR32440">
    <property type="entry name" value="PHOSPHATASE DCR2-RELATED-RELATED"/>
    <property type="match status" value="1"/>
</dbReference>
<dbReference type="PANTHER" id="PTHR32440:SF0">
    <property type="entry name" value="PHOSPHATASE DCR2-RELATED"/>
    <property type="match status" value="1"/>
</dbReference>
<dbReference type="FunCoup" id="A0A165HI04">
    <property type="interactions" value="47"/>
</dbReference>
<feature type="domain" description="Calcineurin-like phosphoesterase" evidence="1">
    <location>
        <begin position="175"/>
        <end position="240"/>
    </location>
</feature>
<evidence type="ECO:0000313" key="2">
    <source>
        <dbReference type="EMBL" id="KZT11756.1"/>
    </source>
</evidence>
<dbReference type="GeneID" id="63823787"/>
<dbReference type="RefSeq" id="XP_040769404.1">
    <property type="nucleotide sequence ID" value="XM_040906758.1"/>
</dbReference>
<dbReference type="GO" id="GO:0004721">
    <property type="term" value="F:phosphoprotein phosphatase activity"/>
    <property type="evidence" value="ECO:0007669"/>
    <property type="project" value="TreeGrafter"/>
</dbReference>
<evidence type="ECO:0000259" key="1">
    <source>
        <dbReference type="Pfam" id="PF00149"/>
    </source>
</evidence>
<dbReference type="InterPro" id="IPR004843">
    <property type="entry name" value="Calcineurin-like_PHP"/>
</dbReference>
<proteinExistence type="predicted"/>
<keyword evidence="3" id="KW-1185">Reference proteome</keyword>
<dbReference type="GO" id="GO:0005737">
    <property type="term" value="C:cytoplasm"/>
    <property type="evidence" value="ECO:0007669"/>
    <property type="project" value="TreeGrafter"/>
</dbReference>
<reference evidence="2 3" key="1">
    <citation type="journal article" date="2016" name="Mol. Biol. Evol.">
        <title>Comparative Genomics of Early-Diverging Mushroom-Forming Fungi Provides Insights into the Origins of Lignocellulose Decay Capabilities.</title>
        <authorList>
            <person name="Nagy L.G."/>
            <person name="Riley R."/>
            <person name="Tritt A."/>
            <person name="Adam C."/>
            <person name="Daum C."/>
            <person name="Floudas D."/>
            <person name="Sun H."/>
            <person name="Yadav J.S."/>
            <person name="Pangilinan J."/>
            <person name="Larsson K.H."/>
            <person name="Matsuura K."/>
            <person name="Barry K."/>
            <person name="Labutti K."/>
            <person name="Kuo R."/>
            <person name="Ohm R.A."/>
            <person name="Bhattacharya S.S."/>
            <person name="Shirouzu T."/>
            <person name="Yoshinaga Y."/>
            <person name="Martin F.M."/>
            <person name="Grigoriev I.V."/>
            <person name="Hibbett D.S."/>
        </authorList>
    </citation>
    <scope>NUCLEOTIDE SEQUENCE [LARGE SCALE GENOMIC DNA]</scope>
    <source>
        <strain evidence="2 3">93-53</strain>
    </source>
</reference>
<dbReference type="STRING" id="1314785.A0A165HI04"/>
<dbReference type="OrthoDB" id="783096at2759"/>
<dbReference type="Proteomes" id="UP000076871">
    <property type="component" value="Unassembled WGS sequence"/>
</dbReference>
<name>A0A165HI04_9APHY</name>